<dbReference type="EMBL" id="JADGIZ020000005">
    <property type="protein sequence ID" value="KAL2918909.1"/>
    <property type="molecule type" value="Genomic_DNA"/>
</dbReference>
<dbReference type="PANTHER" id="PTHR33129">
    <property type="entry name" value="PROTEIN KINASE DOMAIN-CONTAINING PROTEIN-RELATED"/>
    <property type="match status" value="1"/>
</dbReference>
<feature type="compositionally biased region" description="Low complexity" evidence="1">
    <location>
        <begin position="212"/>
        <end position="223"/>
    </location>
</feature>
<sequence length="991" mass="109965">MSNLTLGKLFTAVARGSSSSSASVPFARTLDYDMHEPPRSTQTFAQGNIGHRGGQSPAVPQDLRYNESLALLGENPPPSPGPGRIKRKLLWVEFNGRADVVDLAPTDSVALVLRKIQEAFRNQLRFIDSAQLRMKIPGTWVPGSLAPHQSPTLARDRNREPSDLRPAGSPPRRMPSVPVDPAVSHRELRHSHSAGQLPVPGQGGHGGQRPVSTLSSQSGASGSVPPTPFTGPPIYIPSRKFHEGVSIGEVIASIISHRNIDTGMSPLFTATQFPAIAPMLNTREEAFEIFIDESTLPQNFSSTAGISKIPQTNEPDIELIKFWQQLRHARLEDDILSLPAGTYFLGDPVLGSKLYVRQVYKELALGIEQSQHWQRGFVVTGTPGMGKTFFGIWMLYLIAADIIQLPCEVLPPTAEEVRDIVITPSTQVPEGANLGNQRFTSSMLCSELGISASSSYENSSSRLSSQYFASDELPAAWQSTSDMQGGRNSMQRLADKPIIIWDSHLRNELIVFSMVDGSVTTGWSRRSSHPAFYHTHVWYISDGDMAPLSIPGPTVGTSRQINIRKILHLTSSDMVPPAVQRLPGYTILTLPSWKYSELEYLYYGNPAKYSQFIPYDVFTELVFKWGGNPLLVLAQSRSGDMQRLVETSLDRLRVAEWLDFALGLQAHSSNVRHANEWHMLGYLLVHASTESQDYVVRTYRLASVYIAQVLARLLYQQRSIDQKITESINPIWRFRDAPEVDRIYPHLLQVRKMLYLGFVHNQLLGGGVFRVRRLDAPKQGSAAAAQPDVQERLDDHRNSETQTAQKKIRIDGDQLHVPAMNQVLFDTILNLSMTGYNVPKVSHFSPVDAICAPGDLFCICVNSHGRSVRADRLRELHDSLQSALAEAAAAEPRPSEATPHADSEEITPVAHRPPPSPASVANFEPEPQRVDDRAPAQHRMRLFYAVPTDELFEMLERQKFKGSGKPGAAEQADPVQWADDQIEQYVVRISI</sequence>
<feature type="region of interest" description="Disordered" evidence="1">
    <location>
        <begin position="886"/>
        <end position="934"/>
    </location>
</feature>
<feature type="region of interest" description="Disordered" evidence="1">
    <location>
        <begin position="140"/>
        <end position="231"/>
    </location>
</feature>
<dbReference type="PANTHER" id="PTHR33129:SF1">
    <property type="entry name" value="ATP-BINDING PROTEIN"/>
    <property type="match status" value="1"/>
</dbReference>
<evidence type="ECO:0000256" key="1">
    <source>
        <dbReference type="SAM" id="MobiDB-lite"/>
    </source>
</evidence>
<dbReference type="Proteomes" id="UP001527925">
    <property type="component" value="Unassembled WGS sequence"/>
</dbReference>
<proteinExistence type="predicted"/>
<protein>
    <submittedName>
        <fullName evidence="2">Uncharacterized protein</fullName>
    </submittedName>
</protein>
<organism evidence="2 3">
    <name type="scientific">Polyrhizophydium stewartii</name>
    <dbReference type="NCBI Taxonomy" id="2732419"/>
    <lineage>
        <taxon>Eukaryota</taxon>
        <taxon>Fungi</taxon>
        <taxon>Fungi incertae sedis</taxon>
        <taxon>Chytridiomycota</taxon>
        <taxon>Chytridiomycota incertae sedis</taxon>
        <taxon>Chytridiomycetes</taxon>
        <taxon>Rhizophydiales</taxon>
        <taxon>Rhizophydiales incertae sedis</taxon>
        <taxon>Polyrhizophydium</taxon>
    </lineage>
</organism>
<evidence type="ECO:0000313" key="2">
    <source>
        <dbReference type="EMBL" id="KAL2918909.1"/>
    </source>
</evidence>
<reference evidence="2 3" key="1">
    <citation type="submission" date="2023-09" db="EMBL/GenBank/DDBJ databases">
        <title>Pangenome analysis of Batrachochytrium dendrobatidis and related Chytrids.</title>
        <authorList>
            <person name="Yacoub M.N."/>
            <person name="Stajich J.E."/>
            <person name="James T.Y."/>
        </authorList>
    </citation>
    <scope>NUCLEOTIDE SEQUENCE [LARGE SCALE GENOMIC DNA]</scope>
    <source>
        <strain evidence="2 3">JEL0888</strain>
    </source>
</reference>
<gene>
    <name evidence="2" type="ORF">HK105_201743</name>
</gene>
<keyword evidence="3" id="KW-1185">Reference proteome</keyword>
<dbReference type="InterPro" id="IPR052980">
    <property type="entry name" value="Crinkler_effector"/>
</dbReference>
<evidence type="ECO:0000313" key="3">
    <source>
        <dbReference type="Proteomes" id="UP001527925"/>
    </source>
</evidence>
<accession>A0ABR4NH98</accession>
<feature type="region of interest" description="Disordered" evidence="1">
    <location>
        <begin position="33"/>
        <end position="60"/>
    </location>
</feature>
<feature type="compositionally biased region" description="Basic and acidic residues" evidence="1">
    <location>
        <begin position="154"/>
        <end position="163"/>
    </location>
</feature>
<feature type="region of interest" description="Disordered" evidence="1">
    <location>
        <begin position="780"/>
        <end position="805"/>
    </location>
</feature>
<feature type="compositionally biased region" description="Basic and acidic residues" evidence="1">
    <location>
        <begin position="789"/>
        <end position="799"/>
    </location>
</feature>
<name>A0ABR4NH98_9FUNG</name>
<feature type="compositionally biased region" description="Low complexity" evidence="1">
    <location>
        <begin position="886"/>
        <end position="898"/>
    </location>
</feature>
<comment type="caution">
    <text evidence="2">The sequence shown here is derived from an EMBL/GenBank/DDBJ whole genome shotgun (WGS) entry which is preliminary data.</text>
</comment>